<evidence type="ECO:0000259" key="1">
    <source>
        <dbReference type="SMART" id="SM00587"/>
    </source>
</evidence>
<dbReference type="PANTHER" id="PTHR11012">
    <property type="entry name" value="PROTEIN KINASE-LIKE DOMAIN-CONTAINING"/>
    <property type="match status" value="1"/>
</dbReference>
<dbReference type="Gene3D" id="3.90.1200.10">
    <property type="match status" value="1"/>
</dbReference>
<dbReference type="EMBL" id="ACPB03024463">
    <property type="status" value="NOT_ANNOTATED_CDS"/>
    <property type="molecule type" value="Genomic_DNA"/>
</dbReference>
<dbReference type="VEuPathDB" id="VectorBase:RPRC013293"/>
<dbReference type="PANTHER" id="PTHR11012:SF56">
    <property type="entry name" value="CHK KINASE-LIKE DOMAIN-CONTAINING PROTEIN-RELATED"/>
    <property type="match status" value="1"/>
</dbReference>
<dbReference type="InterPro" id="IPR004119">
    <property type="entry name" value="EcKL"/>
</dbReference>
<dbReference type="HOGENOM" id="CLU_106447_0_0_1"/>
<protein>
    <submittedName>
        <fullName evidence="2">CHK domain-containing protein</fullName>
    </submittedName>
</protein>
<dbReference type="InterPro" id="IPR015897">
    <property type="entry name" value="CHK_kinase-like"/>
</dbReference>
<evidence type="ECO:0000313" key="2">
    <source>
        <dbReference type="EnsemblMetazoa" id="RPRC013293-PA"/>
    </source>
</evidence>
<keyword evidence="3" id="KW-1185">Reference proteome</keyword>
<sequence>MIIFNYRTDLAERVLKCSHTVAERAVKLNADVDDSKFNVINHGDIWISNLLFKYDDYEKKPLSVKFVDFQLSHYQTLGWDLAYFLYTSLLGDFRRKHYKELVNDYLIALRETLLMYGYPEHEVPTLDDVYKDLERVNLYSFIICTLTHPIMTMPLEHTYSLNEGLQPEIYENCGYNLDVFRGSYKEELGPDILNFAKLGTLLVLQFNLK</sequence>
<dbReference type="AlphaFoldDB" id="T1IAH2"/>
<organism evidence="2 3">
    <name type="scientific">Rhodnius prolixus</name>
    <name type="common">Triatomid bug</name>
    <dbReference type="NCBI Taxonomy" id="13249"/>
    <lineage>
        <taxon>Eukaryota</taxon>
        <taxon>Metazoa</taxon>
        <taxon>Ecdysozoa</taxon>
        <taxon>Arthropoda</taxon>
        <taxon>Hexapoda</taxon>
        <taxon>Insecta</taxon>
        <taxon>Pterygota</taxon>
        <taxon>Neoptera</taxon>
        <taxon>Paraneoptera</taxon>
        <taxon>Hemiptera</taxon>
        <taxon>Heteroptera</taxon>
        <taxon>Panheteroptera</taxon>
        <taxon>Cimicomorpha</taxon>
        <taxon>Reduviidae</taxon>
        <taxon>Triatominae</taxon>
        <taxon>Rhodnius</taxon>
    </lineage>
</organism>
<feature type="domain" description="CHK kinase-like" evidence="1">
    <location>
        <begin position="2"/>
        <end position="115"/>
    </location>
</feature>
<dbReference type="SUPFAM" id="SSF56112">
    <property type="entry name" value="Protein kinase-like (PK-like)"/>
    <property type="match status" value="1"/>
</dbReference>
<dbReference type="EnsemblMetazoa" id="RPRC013293-RA">
    <property type="protein sequence ID" value="RPRC013293-PA"/>
    <property type="gene ID" value="RPRC013293"/>
</dbReference>
<reference evidence="2" key="1">
    <citation type="submission" date="2015-05" db="UniProtKB">
        <authorList>
            <consortium name="EnsemblMetazoa"/>
        </authorList>
    </citation>
    <scope>IDENTIFICATION</scope>
</reference>
<evidence type="ECO:0000313" key="3">
    <source>
        <dbReference type="Proteomes" id="UP000015103"/>
    </source>
</evidence>
<dbReference type="Proteomes" id="UP000015103">
    <property type="component" value="Unassembled WGS sequence"/>
</dbReference>
<dbReference type="SMART" id="SM00587">
    <property type="entry name" value="CHK"/>
    <property type="match status" value="1"/>
</dbReference>
<dbReference type="InParanoid" id="T1IAH2"/>
<name>T1IAH2_RHOPR</name>
<dbReference type="InterPro" id="IPR011009">
    <property type="entry name" value="Kinase-like_dom_sf"/>
</dbReference>
<accession>T1IAH2</accession>
<dbReference type="Pfam" id="PF02958">
    <property type="entry name" value="EcKL"/>
    <property type="match status" value="1"/>
</dbReference>
<proteinExistence type="predicted"/>